<evidence type="ECO:0000256" key="1">
    <source>
        <dbReference type="SAM" id="MobiDB-lite"/>
    </source>
</evidence>
<organism evidence="2 3">
    <name type="scientific">Linum trigynum</name>
    <dbReference type="NCBI Taxonomy" id="586398"/>
    <lineage>
        <taxon>Eukaryota</taxon>
        <taxon>Viridiplantae</taxon>
        <taxon>Streptophyta</taxon>
        <taxon>Embryophyta</taxon>
        <taxon>Tracheophyta</taxon>
        <taxon>Spermatophyta</taxon>
        <taxon>Magnoliopsida</taxon>
        <taxon>eudicotyledons</taxon>
        <taxon>Gunneridae</taxon>
        <taxon>Pentapetalae</taxon>
        <taxon>rosids</taxon>
        <taxon>fabids</taxon>
        <taxon>Malpighiales</taxon>
        <taxon>Linaceae</taxon>
        <taxon>Linum</taxon>
    </lineage>
</organism>
<evidence type="ECO:0000313" key="3">
    <source>
        <dbReference type="Proteomes" id="UP001497516"/>
    </source>
</evidence>
<proteinExistence type="predicted"/>
<dbReference type="EMBL" id="OZ034817">
    <property type="protein sequence ID" value="CAL1383124.1"/>
    <property type="molecule type" value="Genomic_DNA"/>
</dbReference>
<feature type="compositionally biased region" description="Polar residues" evidence="1">
    <location>
        <begin position="21"/>
        <end position="37"/>
    </location>
</feature>
<reference evidence="2 3" key="1">
    <citation type="submission" date="2024-04" db="EMBL/GenBank/DDBJ databases">
        <authorList>
            <person name="Fracassetti M."/>
        </authorList>
    </citation>
    <scope>NUCLEOTIDE SEQUENCE [LARGE SCALE GENOMIC DNA]</scope>
</reference>
<feature type="region of interest" description="Disordered" evidence="1">
    <location>
        <begin position="1"/>
        <end position="73"/>
    </location>
</feature>
<protein>
    <submittedName>
        <fullName evidence="2">Uncharacterized protein</fullName>
    </submittedName>
</protein>
<accession>A0AAV2EBC1</accession>
<dbReference type="AlphaFoldDB" id="A0AAV2EBC1"/>
<dbReference type="Proteomes" id="UP001497516">
    <property type="component" value="Chromosome 4"/>
</dbReference>
<gene>
    <name evidence="2" type="ORF">LTRI10_LOCUS24413</name>
</gene>
<evidence type="ECO:0000313" key="2">
    <source>
        <dbReference type="EMBL" id="CAL1383124.1"/>
    </source>
</evidence>
<keyword evidence="3" id="KW-1185">Reference proteome</keyword>
<sequence>MRLPGKNSKMGRIGASETKWPPTTQQSVENLEPASSISHRETSATAWKPDDHIESTPKRHMKGHEAPSTTKRG</sequence>
<feature type="compositionally biased region" description="Basic and acidic residues" evidence="1">
    <location>
        <begin position="38"/>
        <end position="57"/>
    </location>
</feature>
<name>A0AAV2EBC1_9ROSI</name>